<evidence type="ECO:0000256" key="2">
    <source>
        <dbReference type="ARBA" id="ARBA00022490"/>
    </source>
</evidence>
<dbReference type="AlphaFoldDB" id="A0A1Y4R0U1"/>
<evidence type="ECO:0000256" key="4">
    <source>
        <dbReference type="ARBA" id="ARBA00023315"/>
    </source>
</evidence>
<dbReference type="PANTHER" id="PTHR43420">
    <property type="entry name" value="ACETYLTRANSFERASE"/>
    <property type="match status" value="1"/>
</dbReference>
<dbReference type="InterPro" id="IPR006464">
    <property type="entry name" value="AcTrfase_RimI/Ard1"/>
</dbReference>
<dbReference type="CDD" id="cd04301">
    <property type="entry name" value="NAT_SF"/>
    <property type="match status" value="1"/>
</dbReference>
<gene>
    <name evidence="6" type="ORF">B5E88_03120</name>
</gene>
<keyword evidence="2" id="KW-0963">Cytoplasm</keyword>
<dbReference type="InterPro" id="IPR016181">
    <property type="entry name" value="Acyl_CoA_acyltransferase"/>
</dbReference>
<dbReference type="GO" id="GO:0008080">
    <property type="term" value="F:N-acetyltransferase activity"/>
    <property type="evidence" value="ECO:0007669"/>
    <property type="project" value="InterPro"/>
</dbReference>
<comment type="similarity">
    <text evidence="1">Belongs to the acetyltransferase family. RimI subfamily.</text>
</comment>
<sequence>MWKKSKNFIFSFITRRKRKYHAKLVSFNALDYLVREIFPTDMKELLRIERVVYEGDLPWTRSIFLSELYSKKPHLYLGVFDKRELVAFIGMRVDIYDGHVTNLAVLPQYQKQGIASFLLGEVEKFARKNVCMQMSLEVRVTNLDAQRLYRKFGFISRRRLPRYYDKNHEDALEMVKMLDD</sequence>
<evidence type="ECO:0000313" key="7">
    <source>
        <dbReference type="Proteomes" id="UP000196074"/>
    </source>
</evidence>
<evidence type="ECO:0000256" key="3">
    <source>
        <dbReference type="ARBA" id="ARBA00022679"/>
    </source>
</evidence>
<accession>A0A1Y4R0U1</accession>
<keyword evidence="3 6" id="KW-0808">Transferase</keyword>
<organism evidence="6 7">
    <name type="scientific">Enterococcus cecorum</name>
    <dbReference type="NCBI Taxonomy" id="44008"/>
    <lineage>
        <taxon>Bacteria</taxon>
        <taxon>Bacillati</taxon>
        <taxon>Bacillota</taxon>
        <taxon>Bacilli</taxon>
        <taxon>Lactobacillales</taxon>
        <taxon>Enterococcaceae</taxon>
        <taxon>Enterococcus</taxon>
    </lineage>
</organism>
<proteinExistence type="inferred from homology"/>
<dbReference type="InterPro" id="IPR000182">
    <property type="entry name" value="GNAT_dom"/>
</dbReference>
<dbReference type="NCBIfam" id="TIGR01575">
    <property type="entry name" value="rimI"/>
    <property type="match status" value="1"/>
</dbReference>
<name>A0A1Y4R0U1_9ENTE</name>
<dbReference type="Proteomes" id="UP000196074">
    <property type="component" value="Unassembled WGS sequence"/>
</dbReference>
<feature type="domain" description="N-acetyltransferase" evidence="5">
    <location>
        <begin position="32"/>
        <end position="179"/>
    </location>
</feature>
<keyword evidence="4" id="KW-0012">Acyltransferase</keyword>
<reference evidence="7" key="1">
    <citation type="submission" date="2017-04" db="EMBL/GenBank/DDBJ databases">
        <title>Function of individual gut microbiota members based on whole genome sequencing of pure cultures obtained from chicken caecum.</title>
        <authorList>
            <person name="Medvecky M."/>
            <person name="Cejkova D."/>
            <person name="Polansky O."/>
            <person name="Karasova D."/>
            <person name="Kubasova T."/>
            <person name="Cizek A."/>
            <person name="Rychlik I."/>
        </authorList>
    </citation>
    <scope>NUCLEOTIDE SEQUENCE [LARGE SCALE GENOMIC DNA]</scope>
    <source>
        <strain evidence="7">An144</strain>
    </source>
</reference>
<comment type="caution">
    <text evidence="6">The sequence shown here is derived from an EMBL/GenBank/DDBJ whole genome shotgun (WGS) entry which is preliminary data.</text>
</comment>
<dbReference type="Gene3D" id="3.40.630.30">
    <property type="match status" value="1"/>
</dbReference>
<dbReference type="PANTHER" id="PTHR43420:SF44">
    <property type="entry name" value="ACETYLTRANSFERASE YPEA"/>
    <property type="match status" value="1"/>
</dbReference>
<dbReference type="RefSeq" id="WP_087214039.1">
    <property type="nucleotide sequence ID" value="NZ_JAXOGT010000004.1"/>
</dbReference>
<evidence type="ECO:0000256" key="1">
    <source>
        <dbReference type="ARBA" id="ARBA00005395"/>
    </source>
</evidence>
<dbReference type="SUPFAM" id="SSF55729">
    <property type="entry name" value="Acyl-CoA N-acyltransferases (Nat)"/>
    <property type="match status" value="1"/>
</dbReference>
<dbReference type="PROSITE" id="PS51186">
    <property type="entry name" value="GNAT"/>
    <property type="match status" value="1"/>
</dbReference>
<dbReference type="Pfam" id="PF00583">
    <property type="entry name" value="Acetyltransf_1"/>
    <property type="match status" value="1"/>
</dbReference>
<dbReference type="InterPro" id="IPR050680">
    <property type="entry name" value="YpeA/RimI_acetyltransf"/>
</dbReference>
<evidence type="ECO:0000259" key="5">
    <source>
        <dbReference type="PROSITE" id="PS51186"/>
    </source>
</evidence>
<evidence type="ECO:0000313" key="6">
    <source>
        <dbReference type="EMBL" id="OUQ11204.1"/>
    </source>
</evidence>
<protein>
    <submittedName>
        <fullName evidence="6">Ribosomal-protein-alanine N-acetyltransferase</fullName>
    </submittedName>
</protein>
<dbReference type="EMBL" id="NFLC01000004">
    <property type="protein sequence ID" value="OUQ11204.1"/>
    <property type="molecule type" value="Genomic_DNA"/>
</dbReference>